<keyword evidence="8" id="KW-0624">Polysaccharide degradation</keyword>
<dbReference type="GeneID" id="37077790"/>
<keyword evidence="6" id="KW-0325">Glycoprotein</keyword>
<dbReference type="PROSITE" id="PS51762">
    <property type="entry name" value="GH16_2"/>
    <property type="match status" value="1"/>
</dbReference>
<evidence type="ECO:0000313" key="15">
    <source>
        <dbReference type="EMBL" id="PYH40691.1"/>
    </source>
</evidence>
<keyword evidence="6" id="KW-0336">GPI-anchor</keyword>
<gene>
    <name evidence="15" type="ORF">BP01DRAFT_369654</name>
</gene>
<dbReference type="Gene3D" id="2.60.120.200">
    <property type="match status" value="1"/>
</dbReference>
<dbReference type="RefSeq" id="XP_025426673.1">
    <property type="nucleotide sequence ID" value="XM_025576561.1"/>
</dbReference>
<evidence type="ECO:0000256" key="10">
    <source>
        <dbReference type="ARBA" id="ARBA00023288"/>
    </source>
</evidence>
<evidence type="ECO:0000259" key="14">
    <source>
        <dbReference type="PROSITE" id="PS51762"/>
    </source>
</evidence>
<dbReference type="Pfam" id="PF26113">
    <property type="entry name" value="GH16_XgeA"/>
    <property type="match status" value="1"/>
</dbReference>
<keyword evidence="7" id="KW-0378">Hydrolase</keyword>
<evidence type="ECO:0000256" key="9">
    <source>
        <dbReference type="ARBA" id="ARBA00023136"/>
    </source>
</evidence>
<evidence type="ECO:0000256" key="7">
    <source>
        <dbReference type="ARBA" id="ARBA00022801"/>
    </source>
</evidence>
<evidence type="ECO:0000256" key="6">
    <source>
        <dbReference type="ARBA" id="ARBA00022622"/>
    </source>
</evidence>
<evidence type="ECO:0000256" key="8">
    <source>
        <dbReference type="ARBA" id="ARBA00023001"/>
    </source>
</evidence>
<evidence type="ECO:0000313" key="16">
    <source>
        <dbReference type="Proteomes" id="UP000248349"/>
    </source>
</evidence>
<keyword evidence="13" id="KW-1133">Transmembrane helix</keyword>
<evidence type="ECO:0000256" key="12">
    <source>
        <dbReference type="SAM" id="MobiDB-lite"/>
    </source>
</evidence>
<keyword evidence="10" id="KW-0449">Lipoprotein</keyword>
<evidence type="ECO:0000256" key="2">
    <source>
        <dbReference type="ARBA" id="ARBA00004609"/>
    </source>
</evidence>
<dbReference type="GO" id="GO:0005886">
    <property type="term" value="C:plasma membrane"/>
    <property type="evidence" value="ECO:0007669"/>
    <property type="project" value="UniProtKB-SubCell"/>
</dbReference>
<evidence type="ECO:0000256" key="4">
    <source>
        <dbReference type="ARBA" id="ARBA00012599"/>
    </source>
</evidence>
<feature type="compositionally biased region" description="Low complexity" evidence="12">
    <location>
        <begin position="362"/>
        <end position="380"/>
    </location>
</feature>
<feature type="region of interest" description="Disordered" evidence="12">
    <location>
        <begin position="362"/>
        <end position="393"/>
    </location>
</feature>
<evidence type="ECO:0000256" key="1">
    <source>
        <dbReference type="ARBA" id="ARBA00000124"/>
    </source>
</evidence>
<dbReference type="PANTHER" id="PTHR10963:SF42">
    <property type="entry name" value="PUTATIVE (AFU_ORTHOLOGUE AFUA_5G02280)-RELATED"/>
    <property type="match status" value="1"/>
</dbReference>
<feature type="transmembrane region" description="Helical" evidence="13">
    <location>
        <begin position="20"/>
        <end position="44"/>
    </location>
</feature>
<reference evidence="15 16" key="1">
    <citation type="submission" date="2016-12" db="EMBL/GenBank/DDBJ databases">
        <title>The genomes of Aspergillus section Nigri reveals drivers in fungal speciation.</title>
        <authorList>
            <consortium name="DOE Joint Genome Institute"/>
            <person name="Vesth T.C."/>
            <person name="Nybo J."/>
            <person name="Theobald S."/>
            <person name="Brandl J."/>
            <person name="Frisvad J.C."/>
            <person name="Nielsen K.F."/>
            <person name="Lyhne E.K."/>
            <person name="Kogle M.E."/>
            <person name="Kuo A."/>
            <person name="Riley R."/>
            <person name="Clum A."/>
            <person name="Nolan M."/>
            <person name="Lipzen A."/>
            <person name="Salamov A."/>
            <person name="Henrissat B."/>
            <person name="Wiebenga A."/>
            <person name="De Vries R.P."/>
            <person name="Grigoriev I.V."/>
            <person name="Mortensen U.H."/>
            <person name="Andersen M.R."/>
            <person name="Baker S.E."/>
        </authorList>
    </citation>
    <scope>NUCLEOTIDE SEQUENCE [LARGE SCALE GENOMIC DNA]</scope>
    <source>
        <strain evidence="15 16">JOP 1030-1</strain>
    </source>
</reference>
<dbReference type="PANTHER" id="PTHR10963">
    <property type="entry name" value="GLYCOSYL HYDROLASE-RELATED"/>
    <property type="match status" value="1"/>
</dbReference>
<dbReference type="SUPFAM" id="SSF49899">
    <property type="entry name" value="Concanavalin A-like lectins/glucanases"/>
    <property type="match status" value="1"/>
</dbReference>
<dbReference type="AlphaFoldDB" id="A0A318Z082"/>
<dbReference type="InterPro" id="IPR013320">
    <property type="entry name" value="ConA-like_dom_sf"/>
</dbReference>
<dbReference type="FunFam" id="2.60.120.200:FF:000114">
    <property type="entry name" value="Probable endo-1,3(4)-beta-glucanase NFIA_089530"/>
    <property type="match status" value="1"/>
</dbReference>
<keyword evidence="16" id="KW-1185">Reference proteome</keyword>
<dbReference type="GO" id="GO:0098552">
    <property type="term" value="C:side of membrane"/>
    <property type="evidence" value="ECO:0007669"/>
    <property type="project" value="UniProtKB-KW"/>
</dbReference>
<feature type="domain" description="GH16" evidence="14">
    <location>
        <begin position="45"/>
        <end position="319"/>
    </location>
</feature>
<evidence type="ECO:0000256" key="5">
    <source>
        <dbReference type="ARBA" id="ARBA00022475"/>
    </source>
</evidence>
<keyword evidence="11" id="KW-0326">Glycosidase</keyword>
<dbReference type="InterPro" id="IPR000757">
    <property type="entry name" value="Beta-glucanase-like"/>
</dbReference>
<proteinExistence type="inferred from homology"/>
<comment type="subcellular location">
    <subcellularLocation>
        <location evidence="2">Cell membrane</location>
        <topology evidence="2">Lipid-anchor</topology>
        <topology evidence="2">GPI-anchor</topology>
    </subcellularLocation>
</comment>
<evidence type="ECO:0000256" key="13">
    <source>
        <dbReference type="SAM" id="Phobius"/>
    </source>
</evidence>
<comment type="similarity">
    <text evidence="3">Belongs to the glycosyl hydrolase 16 family.</text>
</comment>
<name>A0A318Z082_9EURO</name>
<keyword evidence="9 13" id="KW-0472">Membrane</keyword>
<dbReference type="GO" id="GO:0030245">
    <property type="term" value="P:cellulose catabolic process"/>
    <property type="evidence" value="ECO:0007669"/>
    <property type="project" value="UniProtKB-KW"/>
</dbReference>
<dbReference type="STRING" id="1450539.A0A318Z082"/>
<keyword evidence="8" id="KW-0119">Carbohydrate metabolism</keyword>
<keyword evidence="8" id="KW-0136">Cellulose degradation</keyword>
<dbReference type="Proteomes" id="UP000248349">
    <property type="component" value="Unassembled WGS sequence"/>
</dbReference>
<keyword evidence="13" id="KW-0812">Transmembrane</keyword>
<dbReference type="InterPro" id="IPR050546">
    <property type="entry name" value="Glycosyl_Hydrlase_16"/>
</dbReference>
<evidence type="ECO:0000256" key="11">
    <source>
        <dbReference type="ARBA" id="ARBA00023295"/>
    </source>
</evidence>
<organism evidence="15 16">
    <name type="scientific">Aspergillus saccharolyticus JOP 1030-1</name>
    <dbReference type="NCBI Taxonomy" id="1450539"/>
    <lineage>
        <taxon>Eukaryota</taxon>
        <taxon>Fungi</taxon>
        <taxon>Dikarya</taxon>
        <taxon>Ascomycota</taxon>
        <taxon>Pezizomycotina</taxon>
        <taxon>Eurotiomycetes</taxon>
        <taxon>Eurotiomycetidae</taxon>
        <taxon>Eurotiales</taxon>
        <taxon>Aspergillaceae</taxon>
        <taxon>Aspergillus</taxon>
        <taxon>Aspergillus subgen. Circumdati</taxon>
    </lineage>
</organism>
<dbReference type="GO" id="GO:0052861">
    <property type="term" value="F:endo-1,3(4)-beta-glucanase activity"/>
    <property type="evidence" value="ECO:0007669"/>
    <property type="project" value="UniProtKB-EC"/>
</dbReference>
<comment type="catalytic activity">
    <reaction evidence="1">
        <text>Endohydrolysis of (1-&gt;3)- or (1-&gt;4)-linkages in beta-D-glucans when the glucose residue whose reducing group is involved in the linkage to be hydrolyzed is itself substituted at C-3.</text>
        <dbReference type="EC" id="3.2.1.6"/>
    </reaction>
</comment>
<sequence length="393" mass="42021">MKKTAPPATAARPWYDPRGWSLLTKSLVGAGVVVAIVALIVGLVEGLKSSSYPNYSALNYTLSRQYSGSSFFDEFDYYTATDPTDGFVQYVDSSTASELNLTYASSSRAVLRVDTSPANQTSGRKSVRITSKQTYESGLFLFDIVHTPYGCATWPALWLTDPNHWPEHGEIDVLESNNKGTQGNAMTLHTTSGCKMNGKRKETGAPTYTNCLNTANDNAGCGVTGGKATYGEEFNANGGGVYAMELRDAGIRVWMWARDEIPDDISNVSSRPDPSGWGEALADFPSTHCDISAHFTNLSIIVNIDVCGDLAGATRYYTDLYECPETCTQWAAGNGANFTNAYWEFNSFQVYQTVSASGATATAASSGTSSAGMSSSTTSPSPSPAQGQQQEGA</sequence>
<protein>
    <recommendedName>
        <fullName evidence="4">endo-1,3(4)-beta-glucanase</fullName>
        <ecNumber evidence="4">3.2.1.6</ecNumber>
    </recommendedName>
</protein>
<accession>A0A318Z082</accession>
<dbReference type="CDD" id="cd02181">
    <property type="entry name" value="GH16_fungal_Lam16A_glucanase"/>
    <property type="match status" value="1"/>
</dbReference>
<evidence type="ECO:0000256" key="3">
    <source>
        <dbReference type="ARBA" id="ARBA00006865"/>
    </source>
</evidence>
<dbReference type="EMBL" id="KZ821278">
    <property type="protein sequence ID" value="PYH40691.1"/>
    <property type="molecule type" value="Genomic_DNA"/>
</dbReference>
<dbReference type="OrthoDB" id="192832at2759"/>
<keyword evidence="5" id="KW-1003">Cell membrane</keyword>
<dbReference type="EC" id="3.2.1.6" evidence="4"/>